<dbReference type="InterPro" id="IPR050833">
    <property type="entry name" value="Poly_Biosynth_Transport"/>
</dbReference>
<dbReference type="EMBL" id="FZMP01000124">
    <property type="protein sequence ID" value="SNQ60935.1"/>
    <property type="molecule type" value="Genomic_DNA"/>
</dbReference>
<sequence length="316" mass="35605">MQKRQVLINAIMSVAQIIVIGGVLFIQYRFLLNTLGIEQLGVWSVVLASVSFGSIANFGLSASVVKFVAKYVARSEDKIVSSVIQTSVISIGILVGFILLAAYPFINRFLGLIIPVVNLKDAISILPYALLSLWIMVIANVFQSSLDGYQRVDLKSSILIASWLFYLMLCFLMVPLYGLIGLAYAQVIQAFIILIGSWLLLKWYVRTLPIFPYKWNRKLFDEMIGYGLSFQVISISQMLYDPITKALLTKFGGLAMTGFYEMANRMILQFRALLVTTNQVLVPTIADLKEKTPKSSRKSTATLIVYFYILHYHFFL</sequence>
<name>A0A284VNS2_9EURY</name>
<evidence type="ECO:0000256" key="6">
    <source>
        <dbReference type="SAM" id="Phobius"/>
    </source>
</evidence>
<evidence type="ECO:0000256" key="5">
    <source>
        <dbReference type="ARBA" id="ARBA00023136"/>
    </source>
</evidence>
<organism evidence="7 8">
    <name type="scientific">Candidatus Methanoperedens nitratireducens</name>
    <dbReference type="NCBI Taxonomy" id="1392998"/>
    <lineage>
        <taxon>Archaea</taxon>
        <taxon>Methanobacteriati</taxon>
        <taxon>Methanobacteriota</taxon>
        <taxon>Stenosarchaea group</taxon>
        <taxon>Methanomicrobia</taxon>
        <taxon>Methanosarcinales</taxon>
        <taxon>ANME-2 cluster</taxon>
        <taxon>Candidatus Methanoperedentaceae</taxon>
        <taxon>Candidatus Methanoperedens</taxon>
    </lineage>
</organism>
<accession>A0A284VNS2</accession>
<evidence type="ECO:0000313" key="7">
    <source>
        <dbReference type="EMBL" id="SNQ60935.1"/>
    </source>
</evidence>
<feature type="transmembrane region" description="Helical" evidence="6">
    <location>
        <begin position="183"/>
        <end position="203"/>
    </location>
</feature>
<comment type="subcellular location">
    <subcellularLocation>
        <location evidence="1">Cell membrane</location>
        <topology evidence="1">Multi-pass membrane protein</topology>
    </subcellularLocation>
</comment>
<dbReference type="Proteomes" id="UP000218615">
    <property type="component" value="Unassembled WGS sequence"/>
</dbReference>
<protein>
    <submittedName>
        <fullName evidence="7">Membrane protein involved in the export of O-antigen and teichoic acid-like protein</fullName>
    </submittedName>
</protein>
<proteinExistence type="predicted"/>
<dbReference type="GO" id="GO:0005886">
    <property type="term" value="C:plasma membrane"/>
    <property type="evidence" value="ECO:0007669"/>
    <property type="project" value="UniProtKB-SubCell"/>
</dbReference>
<keyword evidence="5 6" id="KW-0472">Membrane</keyword>
<dbReference type="Pfam" id="PF13440">
    <property type="entry name" value="Polysacc_synt_3"/>
    <property type="match status" value="1"/>
</dbReference>
<dbReference type="PANTHER" id="PTHR30250:SF26">
    <property type="entry name" value="PSMA PROTEIN"/>
    <property type="match status" value="1"/>
</dbReference>
<reference evidence="8" key="1">
    <citation type="submission" date="2017-06" db="EMBL/GenBank/DDBJ databases">
        <authorList>
            <person name="Cremers G."/>
        </authorList>
    </citation>
    <scope>NUCLEOTIDE SEQUENCE [LARGE SCALE GENOMIC DNA]</scope>
</reference>
<evidence type="ECO:0000256" key="3">
    <source>
        <dbReference type="ARBA" id="ARBA00022692"/>
    </source>
</evidence>
<evidence type="ECO:0000256" key="4">
    <source>
        <dbReference type="ARBA" id="ARBA00022989"/>
    </source>
</evidence>
<feature type="transmembrane region" description="Helical" evidence="6">
    <location>
        <begin position="125"/>
        <end position="146"/>
    </location>
</feature>
<feature type="transmembrane region" description="Helical" evidence="6">
    <location>
        <begin position="7"/>
        <end position="28"/>
    </location>
</feature>
<dbReference type="PANTHER" id="PTHR30250">
    <property type="entry name" value="PST FAMILY PREDICTED COLANIC ACID TRANSPORTER"/>
    <property type="match status" value="1"/>
</dbReference>
<keyword evidence="3 6" id="KW-0812">Transmembrane</keyword>
<feature type="transmembrane region" description="Helical" evidence="6">
    <location>
        <begin position="83"/>
        <end position="105"/>
    </location>
</feature>
<feature type="transmembrane region" description="Helical" evidence="6">
    <location>
        <begin position="158"/>
        <end position="177"/>
    </location>
</feature>
<keyword evidence="8" id="KW-1185">Reference proteome</keyword>
<feature type="transmembrane region" description="Helical" evidence="6">
    <location>
        <begin position="40"/>
        <end position="62"/>
    </location>
</feature>
<evidence type="ECO:0000256" key="1">
    <source>
        <dbReference type="ARBA" id="ARBA00004651"/>
    </source>
</evidence>
<keyword evidence="2" id="KW-1003">Cell membrane</keyword>
<keyword evidence="4 6" id="KW-1133">Transmembrane helix</keyword>
<evidence type="ECO:0000256" key="2">
    <source>
        <dbReference type="ARBA" id="ARBA00022475"/>
    </source>
</evidence>
<gene>
    <name evidence="7" type="ORF">MNV_210042</name>
</gene>
<dbReference type="AlphaFoldDB" id="A0A284VNS2"/>
<evidence type="ECO:0000313" key="8">
    <source>
        <dbReference type="Proteomes" id="UP000218615"/>
    </source>
</evidence>